<feature type="active site" evidence="11">
    <location>
        <position position="346"/>
    </location>
</feature>
<dbReference type="AlphaFoldDB" id="A0A0D0H7C9"/>
<accession>A0A0D0H7C9</accession>
<feature type="active site" evidence="11">
    <location>
        <position position="348"/>
    </location>
</feature>
<evidence type="ECO:0000256" key="9">
    <source>
        <dbReference type="ARBA" id="ARBA00048816"/>
    </source>
</evidence>
<dbReference type="EC" id="6.3.5.5" evidence="11"/>
<dbReference type="InterPro" id="IPR029062">
    <property type="entry name" value="Class_I_gatase-like"/>
</dbReference>
<dbReference type="GO" id="GO:0005524">
    <property type="term" value="F:ATP binding"/>
    <property type="evidence" value="ECO:0007669"/>
    <property type="project" value="UniProtKB-UniRule"/>
</dbReference>
<dbReference type="GO" id="GO:0044205">
    <property type="term" value="P:'de novo' UMP biosynthetic process"/>
    <property type="evidence" value="ECO:0007669"/>
    <property type="project" value="UniProtKB-UniRule"/>
</dbReference>
<dbReference type="CDD" id="cd01744">
    <property type="entry name" value="GATase1_CPSase"/>
    <property type="match status" value="1"/>
</dbReference>
<keyword evidence="6 11" id="KW-0067">ATP-binding</keyword>
<protein>
    <recommendedName>
        <fullName evidence="11">Carbamoyl phosphate synthase small chain</fullName>
        <ecNumber evidence="11">6.3.5.5</ecNumber>
    </recommendedName>
    <alternativeName>
        <fullName evidence="11">Carbamoyl phosphate synthetase glutamine chain</fullName>
    </alternativeName>
</protein>
<keyword evidence="4 11" id="KW-0436">Ligase</keyword>
<dbReference type="Gene3D" id="3.50.30.20">
    <property type="entry name" value="Carbamoyl-phosphate synthase small subunit, N-terminal domain"/>
    <property type="match status" value="1"/>
</dbReference>
<reference evidence="13 14" key="1">
    <citation type="submission" date="2015-01" db="EMBL/GenBank/DDBJ databases">
        <title>Draft genome sequence of Leucobacter komagatae strain VKM ST2845.</title>
        <authorList>
            <person name="Karlyshev A.V."/>
            <person name="Kudryashova E.B."/>
        </authorList>
    </citation>
    <scope>NUCLEOTIDE SEQUENCE [LARGE SCALE GENOMIC DNA]</scope>
    <source>
        <strain evidence="13 14">VKM ST2845</strain>
    </source>
</reference>
<evidence type="ECO:0000256" key="6">
    <source>
        <dbReference type="ARBA" id="ARBA00022840"/>
    </source>
</evidence>
<dbReference type="InterPro" id="IPR036480">
    <property type="entry name" value="CarbP_synth_ssu_N_sf"/>
</dbReference>
<dbReference type="GO" id="GO:0006207">
    <property type="term" value="P:'de novo' pyrimidine nucleobase biosynthetic process"/>
    <property type="evidence" value="ECO:0007669"/>
    <property type="project" value="InterPro"/>
</dbReference>
<feature type="binding site" evidence="11">
    <location>
        <position position="255"/>
    </location>
    <ligand>
        <name>L-glutamine</name>
        <dbReference type="ChEBI" id="CHEBI:58359"/>
    </ligand>
</feature>
<feature type="binding site" evidence="11">
    <location>
        <position position="258"/>
    </location>
    <ligand>
        <name>L-glutamine</name>
        <dbReference type="ChEBI" id="CHEBI:58359"/>
    </ligand>
</feature>
<feature type="binding site" evidence="11">
    <location>
        <position position="299"/>
    </location>
    <ligand>
        <name>L-glutamine</name>
        <dbReference type="ChEBI" id="CHEBI:58359"/>
    </ligand>
</feature>
<dbReference type="HAMAP" id="MF_01209">
    <property type="entry name" value="CPSase_S_chain"/>
    <property type="match status" value="1"/>
</dbReference>
<dbReference type="InterPro" id="IPR006274">
    <property type="entry name" value="CarbamoylP_synth_ssu"/>
</dbReference>
<dbReference type="NCBIfam" id="NF009475">
    <property type="entry name" value="PRK12838.1"/>
    <property type="match status" value="1"/>
</dbReference>
<feature type="region of interest" description="CPSase" evidence="11">
    <location>
        <begin position="1"/>
        <end position="175"/>
    </location>
</feature>
<feature type="binding site" evidence="11">
    <location>
        <position position="228"/>
    </location>
    <ligand>
        <name>L-glutamine</name>
        <dbReference type="ChEBI" id="CHEBI:58359"/>
    </ligand>
</feature>
<evidence type="ECO:0000256" key="11">
    <source>
        <dbReference type="HAMAP-Rule" id="MF_01209"/>
    </source>
</evidence>
<feature type="domain" description="Carbamoyl-phosphate synthase small subunit N-terminal" evidence="12">
    <location>
        <begin position="1"/>
        <end position="128"/>
    </location>
</feature>
<dbReference type="InterPro" id="IPR035686">
    <property type="entry name" value="CPSase_GATase1"/>
</dbReference>
<evidence type="ECO:0000259" key="12">
    <source>
        <dbReference type="SMART" id="SM01097"/>
    </source>
</evidence>
<evidence type="ECO:0000256" key="10">
    <source>
        <dbReference type="ARBA" id="ARBA00049285"/>
    </source>
</evidence>
<dbReference type="NCBIfam" id="TIGR01368">
    <property type="entry name" value="CPSaseIIsmall"/>
    <property type="match status" value="1"/>
</dbReference>
<dbReference type="GO" id="GO:0004088">
    <property type="term" value="F:carbamoyl-phosphate synthase (glutamine-hydrolyzing) activity"/>
    <property type="evidence" value="ECO:0007669"/>
    <property type="project" value="UniProtKB-UniRule"/>
</dbReference>
<evidence type="ECO:0000256" key="2">
    <source>
        <dbReference type="ARBA" id="ARBA00005077"/>
    </source>
</evidence>
<dbReference type="OrthoDB" id="9804328at2"/>
<comment type="similarity">
    <text evidence="3 11">Belongs to the CarA family.</text>
</comment>
<dbReference type="SMART" id="SM01097">
    <property type="entry name" value="CPSase_sm_chain"/>
    <property type="match status" value="1"/>
</dbReference>
<evidence type="ECO:0000256" key="4">
    <source>
        <dbReference type="ARBA" id="ARBA00022598"/>
    </source>
</evidence>
<feature type="binding site" evidence="11">
    <location>
        <position position="42"/>
    </location>
    <ligand>
        <name>L-glutamine</name>
        <dbReference type="ChEBI" id="CHEBI:58359"/>
    </ligand>
</feature>
<dbReference type="PRINTS" id="PR00097">
    <property type="entry name" value="ANTSNTHASEII"/>
</dbReference>
<dbReference type="InterPro" id="IPR002474">
    <property type="entry name" value="CarbamoylP_synth_ssu_N"/>
</dbReference>
<keyword evidence="8 11" id="KW-0665">Pyrimidine biosynthesis</keyword>
<feature type="active site" description="Nucleophile" evidence="11">
    <location>
        <position position="254"/>
    </location>
</feature>
<feature type="binding site" evidence="11">
    <location>
        <position position="296"/>
    </location>
    <ligand>
        <name>L-glutamine</name>
        <dbReference type="ChEBI" id="CHEBI:58359"/>
    </ligand>
</feature>
<evidence type="ECO:0000313" key="14">
    <source>
        <dbReference type="Proteomes" id="UP000032120"/>
    </source>
</evidence>
<gene>
    <name evidence="11" type="primary">carA</name>
    <name evidence="13" type="ORF">SD72_05915</name>
</gene>
<dbReference type="Pfam" id="PF00988">
    <property type="entry name" value="CPSase_sm_chain"/>
    <property type="match status" value="1"/>
</dbReference>
<evidence type="ECO:0000256" key="7">
    <source>
        <dbReference type="ARBA" id="ARBA00022962"/>
    </source>
</evidence>
<feature type="binding site" evidence="11">
    <location>
        <position position="226"/>
    </location>
    <ligand>
        <name>L-glutamine</name>
        <dbReference type="ChEBI" id="CHEBI:58359"/>
    </ligand>
</feature>
<comment type="catalytic activity">
    <reaction evidence="10 11">
        <text>L-glutamine + H2O = L-glutamate + NH4(+)</text>
        <dbReference type="Rhea" id="RHEA:15889"/>
        <dbReference type="ChEBI" id="CHEBI:15377"/>
        <dbReference type="ChEBI" id="CHEBI:28938"/>
        <dbReference type="ChEBI" id="CHEBI:29985"/>
        <dbReference type="ChEBI" id="CHEBI:58359"/>
    </reaction>
</comment>
<dbReference type="SUPFAM" id="SSF52021">
    <property type="entry name" value="Carbamoyl phosphate synthetase, small subunit N-terminal domain"/>
    <property type="match status" value="1"/>
</dbReference>
<keyword evidence="7 11" id="KW-0315">Glutamine amidotransferase</keyword>
<comment type="pathway">
    <text evidence="1 11">Pyrimidine metabolism; UMP biosynthesis via de novo pathway; (S)-dihydroorotate from bicarbonate: step 1/3.</text>
</comment>
<dbReference type="PRINTS" id="PR00099">
    <property type="entry name" value="CPSGATASE"/>
</dbReference>
<dbReference type="GO" id="GO:0006541">
    <property type="term" value="P:glutamine metabolic process"/>
    <property type="evidence" value="ECO:0007669"/>
    <property type="project" value="InterPro"/>
</dbReference>
<dbReference type="PANTHER" id="PTHR43418">
    <property type="entry name" value="MULTIFUNCTIONAL TRYPTOPHAN BIOSYNTHESIS PROTEIN-RELATED"/>
    <property type="match status" value="1"/>
</dbReference>
<comment type="catalytic activity">
    <reaction evidence="9 11">
        <text>hydrogencarbonate + L-glutamine + 2 ATP + H2O = carbamoyl phosphate + L-glutamate + 2 ADP + phosphate + 2 H(+)</text>
        <dbReference type="Rhea" id="RHEA:18633"/>
        <dbReference type="ChEBI" id="CHEBI:15377"/>
        <dbReference type="ChEBI" id="CHEBI:15378"/>
        <dbReference type="ChEBI" id="CHEBI:17544"/>
        <dbReference type="ChEBI" id="CHEBI:29985"/>
        <dbReference type="ChEBI" id="CHEBI:30616"/>
        <dbReference type="ChEBI" id="CHEBI:43474"/>
        <dbReference type="ChEBI" id="CHEBI:58228"/>
        <dbReference type="ChEBI" id="CHEBI:58359"/>
        <dbReference type="ChEBI" id="CHEBI:456216"/>
        <dbReference type="EC" id="6.3.5.5"/>
    </reaction>
</comment>
<comment type="pathway">
    <text evidence="2 11">Amino-acid biosynthesis; L-arginine biosynthesis; carbamoyl phosphate from bicarbonate: step 1/1.</text>
</comment>
<dbReference type="Pfam" id="PF00117">
    <property type="entry name" value="GATase"/>
    <property type="match status" value="1"/>
</dbReference>
<dbReference type="UniPathway" id="UPA00068">
    <property type="reaction ID" value="UER00171"/>
</dbReference>
<dbReference type="GO" id="GO:0006526">
    <property type="term" value="P:L-arginine biosynthetic process"/>
    <property type="evidence" value="ECO:0007669"/>
    <property type="project" value="UniProtKB-UniRule"/>
</dbReference>
<proteinExistence type="inferred from homology"/>
<evidence type="ECO:0000256" key="5">
    <source>
        <dbReference type="ARBA" id="ARBA00022741"/>
    </source>
</evidence>
<dbReference type="InterPro" id="IPR017926">
    <property type="entry name" value="GATASE"/>
</dbReference>
<dbReference type="GO" id="GO:0004359">
    <property type="term" value="F:glutaminase activity"/>
    <property type="evidence" value="ECO:0007669"/>
    <property type="project" value="RHEA"/>
</dbReference>
<evidence type="ECO:0000256" key="1">
    <source>
        <dbReference type="ARBA" id="ARBA00004812"/>
    </source>
</evidence>
<keyword evidence="14" id="KW-1185">Reference proteome</keyword>
<comment type="caution">
    <text evidence="13">The sequence shown here is derived from an EMBL/GenBank/DDBJ whole genome shotgun (WGS) entry which is preliminary data.</text>
</comment>
<name>A0A0D0H7C9_9MICO</name>
<comment type="function">
    <text evidence="11">Small subunit of the glutamine-dependent carbamoyl phosphate synthetase (CPSase). CPSase catalyzes the formation of carbamoyl phosphate from the ammonia moiety of glutamine, carbonate, and phosphate donated by ATP, constituting the first step of 2 biosynthetic pathways, one leading to arginine and/or urea and the other to pyrimidine nucleotides. The small subunit (glutamine amidotransferase) binds and cleaves glutamine to supply the large subunit with the substrate ammonia.</text>
</comment>
<keyword evidence="11" id="KW-0028">Amino-acid biosynthesis</keyword>
<dbReference type="SUPFAM" id="SSF52317">
    <property type="entry name" value="Class I glutamine amidotransferase-like"/>
    <property type="match status" value="1"/>
</dbReference>
<dbReference type="PRINTS" id="PR00096">
    <property type="entry name" value="GATASE"/>
</dbReference>
<dbReference type="PROSITE" id="PS51273">
    <property type="entry name" value="GATASE_TYPE_1"/>
    <property type="match status" value="1"/>
</dbReference>
<evidence type="ECO:0000256" key="8">
    <source>
        <dbReference type="ARBA" id="ARBA00022975"/>
    </source>
</evidence>
<keyword evidence="11" id="KW-0055">Arginine biosynthesis</keyword>
<feature type="binding site" evidence="11">
    <location>
        <position position="298"/>
    </location>
    <ligand>
        <name>L-glutamine</name>
        <dbReference type="ChEBI" id="CHEBI:58359"/>
    </ligand>
</feature>
<organism evidence="13 14">
    <name type="scientific">Leucobacter komagatae</name>
    <dbReference type="NCBI Taxonomy" id="55969"/>
    <lineage>
        <taxon>Bacteria</taxon>
        <taxon>Bacillati</taxon>
        <taxon>Actinomycetota</taxon>
        <taxon>Actinomycetes</taxon>
        <taxon>Micrococcales</taxon>
        <taxon>Microbacteriaceae</taxon>
        <taxon>Leucobacter</taxon>
    </lineage>
</organism>
<comment type="subunit">
    <text evidence="11">Composed of two chains; the small (or glutamine) chain promotes the hydrolysis of glutamine to ammonia, which is used by the large (or ammonia) chain to synthesize carbamoyl phosphate. Tetramer of heterodimers (alpha,beta)4.</text>
</comment>
<evidence type="ECO:0000313" key="13">
    <source>
        <dbReference type="EMBL" id="KIP53070.1"/>
    </source>
</evidence>
<keyword evidence="5 11" id="KW-0547">Nucleotide-binding</keyword>
<dbReference type="PANTHER" id="PTHR43418:SF7">
    <property type="entry name" value="CARBAMOYL-PHOSPHATE SYNTHASE SMALL CHAIN"/>
    <property type="match status" value="1"/>
</dbReference>
<dbReference type="Proteomes" id="UP000032120">
    <property type="component" value="Unassembled WGS sequence"/>
</dbReference>
<dbReference type="Gene3D" id="3.40.50.880">
    <property type="match status" value="1"/>
</dbReference>
<sequence length="381" mass="40964">MLVLEDGTRYVGRAYGATGRSLGELVFSTGMTGYQETLTDPSYAGQIVVMTAPHIGNTGVNDADMESRNIWVAGFVVRDPARRISNFRAERSLDEDLVGHDVVGISGIDTRAVTRRIRDAGAMRGGVFSGADIELSDAEQLTLVREQESMAGKNLSSVVTTKERYEVAAADGVDRVGSIAVLDLGVKRSTVQYLSEHGFDVTVLPAATTIEEVRALAPDSLFYSNGPGDPAASDAQVTMLAELLRDGLPFFGICFGNQLLGRALGFDTYKLPFGHRGINQPVLDKRTGRVEITAQNHGFAVDVPIEGEIDSPAGFGRVQVSHYSLNDSVVEGLECLDIPAFSVQFHPEAAAGPHDAFYLFDRFRSLVLNRAEATDSTTQGA</sequence>
<dbReference type="EMBL" id="JXSQ01000005">
    <property type="protein sequence ID" value="KIP53070.1"/>
    <property type="molecule type" value="Genomic_DNA"/>
</dbReference>
<evidence type="ECO:0000256" key="3">
    <source>
        <dbReference type="ARBA" id="ARBA00007800"/>
    </source>
</evidence>
<dbReference type="UniPathway" id="UPA00070">
    <property type="reaction ID" value="UER00115"/>
</dbReference>
<dbReference type="FunFam" id="3.50.30.20:FF:000001">
    <property type="entry name" value="Carbamoyl-phosphate synthase small chain"/>
    <property type="match status" value="1"/>
</dbReference>
<dbReference type="InterPro" id="IPR050472">
    <property type="entry name" value="Anth_synth/Amidotransfase"/>
</dbReference>